<dbReference type="InterPro" id="IPR006224">
    <property type="entry name" value="PsdUridine_synth_RluA-like_CS"/>
</dbReference>
<feature type="domain" description="RNA-binding S4" evidence="6">
    <location>
        <begin position="23"/>
        <end position="81"/>
    </location>
</feature>
<dbReference type="SMART" id="SM00363">
    <property type="entry name" value="S4"/>
    <property type="match status" value="1"/>
</dbReference>
<feature type="active site" evidence="3">
    <location>
        <position position="147"/>
    </location>
</feature>
<dbReference type="SUPFAM" id="SSF55174">
    <property type="entry name" value="Alpha-L RNA-binding motif"/>
    <property type="match status" value="1"/>
</dbReference>
<comment type="similarity">
    <text evidence="1 5">Belongs to the pseudouridine synthase RluA family.</text>
</comment>
<dbReference type="EC" id="5.4.99.-" evidence="5"/>
<evidence type="ECO:0000256" key="2">
    <source>
        <dbReference type="ARBA" id="ARBA00023235"/>
    </source>
</evidence>
<dbReference type="GO" id="GO:0003723">
    <property type="term" value="F:RNA binding"/>
    <property type="evidence" value="ECO:0007669"/>
    <property type="project" value="UniProtKB-KW"/>
</dbReference>
<dbReference type="Proteomes" id="UP000001880">
    <property type="component" value="Chromosome"/>
</dbReference>
<dbReference type="SUPFAM" id="SSF55120">
    <property type="entry name" value="Pseudouridine synthase"/>
    <property type="match status" value="1"/>
</dbReference>
<comment type="catalytic activity">
    <reaction evidence="5">
        <text>a uridine in RNA = a pseudouridine in RNA</text>
        <dbReference type="Rhea" id="RHEA:48348"/>
        <dbReference type="Rhea" id="RHEA-COMP:12068"/>
        <dbReference type="Rhea" id="RHEA-COMP:12069"/>
        <dbReference type="ChEBI" id="CHEBI:65314"/>
        <dbReference type="ChEBI" id="CHEBI:65315"/>
    </reaction>
</comment>
<dbReference type="KEGG" id="hoh:Hoch_2467"/>
<dbReference type="EMBL" id="CP001804">
    <property type="protein sequence ID" value="ACY15003.1"/>
    <property type="molecule type" value="Genomic_DNA"/>
</dbReference>
<dbReference type="InterPro" id="IPR006225">
    <property type="entry name" value="PsdUridine_synth_RluC/D"/>
</dbReference>
<dbReference type="InterPro" id="IPR036986">
    <property type="entry name" value="S4_RNA-bd_sf"/>
</dbReference>
<name>D0LKF5_HALO1</name>
<dbReference type="HOGENOM" id="CLU_016902_4_4_7"/>
<evidence type="ECO:0000313" key="8">
    <source>
        <dbReference type="Proteomes" id="UP000001880"/>
    </source>
</evidence>
<evidence type="ECO:0000256" key="3">
    <source>
        <dbReference type="PIRSR" id="PIRSR606225-1"/>
    </source>
</evidence>
<comment type="function">
    <text evidence="5">Responsible for synthesis of pseudouridine from uracil.</text>
</comment>
<dbReference type="InterPro" id="IPR020103">
    <property type="entry name" value="PsdUridine_synth_cat_dom_sf"/>
</dbReference>
<dbReference type="CDD" id="cd02869">
    <property type="entry name" value="PseudoU_synth_RluA_like"/>
    <property type="match status" value="1"/>
</dbReference>
<accession>D0LKF5</accession>
<dbReference type="NCBIfam" id="TIGR00005">
    <property type="entry name" value="rluA_subfam"/>
    <property type="match status" value="1"/>
</dbReference>
<dbReference type="OrthoDB" id="128480at2"/>
<gene>
    <name evidence="7" type="ordered locus">Hoch_2467</name>
</gene>
<keyword evidence="4" id="KW-0694">RNA-binding</keyword>
<dbReference type="eggNOG" id="COG0564">
    <property type="taxonomic scope" value="Bacteria"/>
</dbReference>
<evidence type="ECO:0000313" key="7">
    <source>
        <dbReference type="EMBL" id="ACY15003.1"/>
    </source>
</evidence>
<dbReference type="PROSITE" id="PS01129">
    <property type="entry name" value="PSI_RLU"/>
    <property type="match status" value="1"/>
</dbReference>
<dbReference type="Pfam" id="PF01479">
    <property type="entry name" value="S4"/>
    <property type="match status" value="1"/>
</dbReference>
<dbReference type="InterPro" id="IPR050188">
    <property type="entry name" value="RluA_PseudoU_synthase"/>
</dbReference>
<sequence length="322" mass="35057">MSRAHGETRRFRFAPGPDDEPRARLDQFLTACELALSRSQVKRLIDEGAVQVDGAEVRKPGFKLQGGEAVEVALPAPQPLAAEPQAIPLDICYEDEHIIVVDKPAGLVVHPAPGHPDGTLVNALLAHCHDLSGIGGALRPGIVHRLDKDTSGVMVATKTEIAHHAMVETFQAHRLERAYLAVVAPPPEPPRGTISTLHGRHPVHRKKFSGRVSRGKQAITQYRVERVFGRLAAEVRCQLETGRTHQIRVHLSEMGAPLIGDVLYGRRYRDGVLAPLARALGRQALHATLLAFAHPVTGAPLRFERPPPADMQTLIEALAARV</sequence>
<dbReference type="AlphaFoldDB" id="D0LKF5"/>
<dbReference type="Gene3D" id="3.30.2350.10">
    <property type="entry name" value="Pseudouridine synthase"/>
    <property type="match status" value="1"/>
</dbReference>
<dbReference type="PROSITE" id="PS50889">
    <property type="entry name" value="S4"/>
    <property type="match status" value="1"/>
</dbReference>
<reference evidence="7 8" key="1">
    <citation type="journal article" date="2010" name="Stand. Genomic Sci.">
        <title>Complete genome sequence of Haliangium ochraceum type strain (SMP-2).</title>
        <authorList>
            <consortium name="US DOE Joint Genome Institute (JGI-PGF)"/>
            <person name="Ivanova N."/>
            <person name="Daum C."/>
            <person name="Lang E."/>
            <person name="Abt B."/>
            <person name="Kopitz M."/>
            <person name="Saunders E."/>
            <person name="Lapidus A."/>
            <person name="Lucas S."/>
            <person name="Glavina Del Rio T."/>
            <person name="Nolan M."/>
            <person name="Tice H."/>
            <person name="Copeland A."/>
            <person name="Cheng J.F."/>
            <person name="Chen F."/>
            <person name="Bruce D."/>
            <person name="Goodwin L."/>
            <person name="Pitluck S."/>
            <person name="Mavromatis K."/>
            <person name="Pati A."/>
            <person name="Mikhailova N."/>
            <person name="Chen A."/>
            <person name="Palaniappan K."/>
            <person name="Land M."/>
            <person name="Hauser L."/>
            <person name="Chang Y.J."/>
            <person name="Jeffries C.D."/>
            <person name="Detter J.C."/>
            <person name="Brettin T."/>
            <person name="Rohde M."/>
            <person name="Goker M."/>
            <person name="Bristow J."/>
            <person name="Markowitz V."/>
            <person name="Eisen J.A."/>
            <person name="Hugenholtz P."/>
            <person name="Kyrpides N.C."/>
            <person name="Klenk H.P."/>
        </authorList>
    </citation>
    <scope>NUCLEOTIDE SEQUENCE [LARGE SCALE GENOMIC DNA]</scope>
    <source>
        <strain evidence="8">DSM 14365 / CIP 107738 / JCM 11303 / AJ 13395 / SMP-2</strain>
    </source>
</reference>
<dbReference type="Gene3D" id="3.10.290.10">
    <property type="entry name" value="RNA-binding S4 domain"/>
    <property type="match status" value="1"/>
</dbReference>
<dbReference type="InterPro" id="IPR006145">
    <property type="entry name" value="PsdUridine_synth_RsuA/RluA"/>
</dbReference>
<keyword evidence="8" id="KW-1185">Reference proteome</keyword>
<evidence type="ECO:0000256" key="5">
    <source>
        <dbReference type="RuleBase" id="RU362028"/>
    </source>
</evidence>
<organism evidence="7 8">
    <name type="scientific">Haliangium ochraceum (strain DSM 14365 / JCM 11303 / SMP-2)</name>
    <dbReference type="NCBI Taxonomy" id="502025"/>
    <lineage>
        <taxon>Bacteria</taxon>
        <taxon>Pseudomonadati</taxon>
        <taxon>Myxococcota</taxon>
        <taxon>Polyangia</taxon>
        <taxon>Haliangiales</taxon>
        <taxon>Kofleriaceae</taxon>
        <taxon>Haliangium</taxon>
    </lineage>
</organism>
<evidence type="ECO:0000256" key="4">
    <source>
        <dbReference type="PROSITE-ProRule" id="PRU00182"/>
    </source>
</evidence>
<dbReference type="STRING" id="502025.Hoch_2467"/>
<dbReference type="GO" id="GO:0120159">
    <property type="term" value="F:rRNA pseudouridine synthase activity"/>
    <property type="evidence" value="ECO:0007669"/>
    <property type="project" value="UniProtKB-ARBA"/>
</dbReference>
<evidence type="ECO:0000256" key="1">
    <source>
        <dbReference type="ARBA" id="ARBA00010876"/>
    </source>
</evidence>
<keyword evidence="2 5" id="KW-0413">Isomerase</keyword>
<protein>
    <recommendedName>
        <fullName evidence="5">Pseudouridine synthase</fullName>
        <ecNumber evidence="5">5.4.99.-</ecNumber>
    </recommendedName>
</protein>
<dbReference type="InterPro" id="IPR002942">
    <property type="entry name" value="S4_RNA-bd"/>
</dbReference>
<dbReference type="RefSeq" id="WP_012827611.1">
    <property type="nucleotide sequence ID" value="NC_013440.1"/>
</dbReference>
<proteinExistence type="inferred from homology"/>
<evidence type="ECO:0000259" key="6">
    <source>
        <dbReference type="SMART" id="SM00363"/>
    </source>
</evidence>
<dbReference type="GO" id="GO:0000455">
    <property type="term" value="P:enzyme-directed rRNA pseudouridine synthesis"/>
    <property type="evidence" value="ECO:0007669"/>
    <property type="project" value="UniProtKB-ARBA"/>
</dbReference>
<dbReference type="PANTHER" id="PTHR21600">
    <property type="entry name" value="MITOCHONDRIAL RNA PSEUDOURIDINE SYNTHASE"/>
    <property type="match status" value="1"/>
</dbReference>
<dbReference type="PANTHER" id="PTHR21600:SF44">
    <property type="entry name" value="RIBOSOMAL LARGE SUBUNIT PSEUDOURIDINE SYNTHASE D"/>
    <property type="match status" value="1"/>
</dbReference>
<dbReference type="Pfam" id="PF00849">
    <property type="entry name" value="PseudoU_synth_2"/>
    <property type="match status" value="1"/>
</dbReference>
<dbReference type="CDD" id="cd00165">
    <property type="entry name" value="S4"/>
    <property type="match status" value="1"/>
</dbReference>